<protein>
    <recommendedName>
        <fullName evidence="5">HEAT repeat domain-containing protein</fullName>
    </recommendedName>
</protein>
<dbReference type="Proteomes" id="UP001597353">
    <property type="component" value="Unassembled WGS sequence"/>
</dbReference>
<dbReference type="EMBL" id="JBHUGH010000006">
    <property type="protein sequence ID" value="MFD1912328.1"/>
    <property type="molecule type" value="Genomic_DNA"/>
</dbReference>
<sequence length="351" mass="37644">MIRLAGLLLLMTVSLRPLWAQDTPMPADPPQPASQVQPAPVSIPVQSPAVPTPAVPGQNDPAFQEALEAWLADDEETALPALAELARGGNTAAQILLALIDKSPELQGPWLARLPRRERVPMMRDSGGISGHSWIHAAAGSSPLAEHWQATWAVDTPHSVIGGFSALGEGRAARAAAITIAARERRGFAELADDPHYPHALRYFIWREWAGKPEHLARLTEEIMSLPEGDPQRDLMGEPSDPAALADWLMTAAETRPIAIFCTARCGATAPACAQAAARALADPLLVMSQGSPAEALVDTERFAESPRGQAALLRRVLLGSSARMRPAMLARLSDIDACFAEQVQSEAQRY</sequence>
<keyword evidence="2" id="KW-0732">Signal</keyword>
<name>A0ABW4S4R1_9RHOB</name>
<reference evidence="4" key="1">
    <citation type="journal article" date="2019" name="Int. J. Syst. Evol. Microbiol.">
        <title>The Global Catalogue of Microorganisms (GCM) 10K type strain sequencing project: providing services to taxonomists for standard genome sequencing and annotation.</title>
        <authorList>
            <consortium name="The Broad Institute Genomics Platform"/>
            <consortium name="The Broad Institute Genome Sequencing Center for Infectious Disease"/>
            <person name="Wu L."/>
            <person name="Ma J."/>
        </authorList>
    </citation>
    <scope>NUCLEOTIDE SEQUENCE [LARGE SCALE GENOMIC DNA]</scope>
    <source>
        <strain evidence="4">CGMCC 4.7242</strain>
    </source>
</reference>
<evidence type="ECO:0000313" key="4">
    <source>
        <dbReference type="Proteomes" id="UP001597353"/>
    </source>
</evidence>
<feature type="chain" id="PRO_5045890511" description="HEAT repeat domain-containing protein" evidence="2">
    <location>
        <begin position="21"/>
        <end position="351"/>
    </location>
</feature>
<proteinExistence type="predicted"/>
<evidence type="ECO:0000313" key="3">
    <source>
        <dbReference type="EMBL" id="MFD1912328.1"/>
    </source>
</evidence>
<evidence type="ECO:0000256" key="1">
    <source>
        <dbReference type="SAM" id="MobiDB-lite"/>
    </source>
</evidence>
<gene>
    <name evidence="3" type="ORF">ACFSGJ_08880</name>
</gene>
<feature type="region of interest" description="Disordered" evidence="1">
    <location>
        <begin position="22"/>
        <end position="59"/>
    </location>
</feature>
<feature type="signal peptide" evidence="2">
    <location>
        <begin position="1"/>
        <end position="20"/>
    </location>
</feature>
<feature type="compositionally biased region" description="Low complexity" evidence="1">
    <location>
        <begin position="33"/>
        <end position="42"/>
    </location>
</feature>
<evidence type="ECO:0008006" key="5">
    <source>
        <dbReference type="Google" id="ProtNLM"/>
    </source>
</evidence>
<dbReference type="RefSeq" id="WP_390260874.1">
    <property type="nucleotide sequence ID" value="NZ_JBHUGH010000006.1"/>
</dbReference>
<comment type="caution">
    <text evidence="3">The sequence shown here is derived from an EMBL/GenBank/DDBJ whole genome shotgun (WGS) entry which is preliminary data.</text>
</comment>
<keyword evidence="4" id="KW-1185">Reference proteome</keyword>
<evidence type="ECO:0000256" key="2">
    <source>
        <dbReference type="SAM" id="SignalP"/>
    </source>
</evidence>
<organism evidence="3 4">
    <name type="scientific">Halodurantibacterium flavum</name>
    <dbReference type="NCBI Taxonomy" id="1382802"/>
    <lineage>
        <taxon>Bacteria</taxon>
        <taxon>Pseudomonadati</taxon>
        <taxon>Pseudomonadota</taxon>
        <taxon>Alphaproteobacteria</taxon>
        <taxon>Rhodobacterales</taxon>
        <taxon>Paracoccaceae</taxon>
        <taxon>Halodurantibacterium</taxon>
    </lineage>
</organism>
<accession>A0ABW4S4R1</accession>